<reference evidence="6" key="1">
    <citation type="submission" date="2016-10" db="EMBL/GenBank/DDBJ databases">
        <authorList>
            <person name="de Groot N.N."/>
        </authorList>
    </citation>
    <scope>NUCLEOTIDE SEQUENCE [LARGE SCALE GENOMIC DNA]</scope>
    <source>
        <strain evidence="6">10nlg</strain>
    </source>
</reference>
<dbReference type="InterPro" id="IPR036318">
    <property type="entry name" value="FAD-bd_PCMH-like_sf"/>
</dbReference>
<evidence type="ECO:0000256" key="2">
    <source>
        <dbReference type="ARBA" id="ARBA00022827"/>
    </source>
</evidence>
<dbReference type="Pfam" id="PF03450">
    <property type="entry name" value="CO_deh_flav_C"/>
    <property type="match status" value="1"/>
</dbReference>
<dbReference type="SUPFAM" id="SSF56176">
    <property type="entry name" value="FAD-binding/transporter-associated domain-like"/>
    <property type="match status" value="1"/>
</dbReference>
<dbReference type="InterPro" id="IPR016169">
    <property type="entry name" value="FAD-bd_PCMH_sub2"/>
</dbReference>
<dbReference type="STRING" id="1464123.SAMN05444126_10921"/>
<name>A0A1H9T7B1_9BACI</name>
<sequence length="298" mass="32720">MMPEKVWKPTSLEEAWTLSSELGSDCCFVSGGTWLRTQWESGAQARVPHLISLDAFTEMLSGVNVSEDPLKGKHLTIGSLTVLADLIHDAAILEAAPMLSEACRQIAAPSIRNQGSIGGNLLSFSGDTLPALAVAEAELTFFNGRDYVDVPMADFLVNGKKSDDILVFVAIPYPPPTTNENAETFSFFRKEGRREAFIPSVVTVAGEGQYDRETGRFYDVRLAVGGAGMDPIRLLNTEAVINGTFYSQEMLYDVYNLVRREFQPPGDGFRSSFYKTKAAANLIISALYRKGVTSYEFK</sequence>
<dbReference type="InterPro" id="IPR051312">
    <property type="entry name" value="Diverse_Substr_Oxidored"/>
</dbReference>
<feature type="domain" description="FAD-binding PCMH-type" evidence="4">
    <location>
        <begin position="1"/>
        <end position="176"/>
    </location>
</feature>
<keyword evidence="2" id="KW-0274">FAD</keyword>
<dbReference type="OrthoDB" id="9774454at2"/>
<keyword evidence="6" id="KW-1185">Reference proteome</keyword>
<proteinExistence type="predicted"/>
<keyword evidence="3" id="KW-0560">Oxidoreductase</keyword>
<protein>
    <submittedName>
        <fullName evidence="5">Carbon-monoxide dehydrogenase medium subunit</fullName>
    </submittedName>
</protein>
<dbReference type="PANTHER" id="PTHR42659">
    <property type="entry name" value="XANTHINE DEHYDROGENASE SUBUNIT C-RELATED"/>
    <property type="match status" value="1"/>
</dbReference>
<gene>
    <name evidence="5" type="ORF">SAMN05444126_10921</name>
</gene>
<evidence type="ECO:0000313" key="5">
    <source>
        <dbReference type="EMBL" id="SER93061.1"/>
    </source>
</evidence>
<dbReference type="SMART" id="SM01092">
    <property type="entry name" value="CO_deh_flav_C"/>
    <property type="match status" value="1"/>
</dbReference>
<evidence type="ECO:0000256" key="3">
    <source>
        <dbReference type="ARBA" id="ARBA00023002"/>
    </source>
</evidence>
<dbReference type="PANTHER" id="PTHR42659:SF2">
    <property type="entry name" value="XANTHINE DEHYDROGENASE SUBUNIT C-RELATED"/>
    <property type="match status" value="1"/>
</dbReference>
<dbReference type="EMBL" id="FOGV01000009">
    <property type="protein sequence ID" value="SER93061.1"/>
    <property type="molecule type" value="Genomic_DNA"/>
</dbReference>
<dbReference type="Proteomes" id="UP000199318">
    <property type="component" value="Unassembled WGS sequence"/>
</dbReference>
<dbReference type="InterPro" id="IPR036683">
    <property type="entry name" value="CO_DH_flav_C_dom_sf"/>
</dbReference>
<dbReference type="RefSeq" id="WP_093072636.1">
    <property type="nucleotide sequence ID" value="NZ_FOGV01000009.1"/>
</dbReference>
<dbReference type="PROSITE" id="PS51387">
    <property type="entry name" value="FAD_PCMH"/>
    <property type="match status" value="1"/>
</dbReference>
<dbReference type="SUPFAM" id="SSF55447">
    <property type="entry name" value="CO dehydrogenase flavoprotein C-terminal domain-like"/>
    <property type="match status" value="1"/>
</dbReference>
<dbReference type="GO" id="GO:0016491">
    <property type="term" value="F:oxidoreductase activity"/>
    <property type="evidence" value="ECO:0007669"/>
    <property type="project" value="UniProtKB-KW"/>
</dbReference>
<evidence type="ECO:0000313" key="6">
    <source>
        <dbReference type="Proteomes" id="UP000199318"/>
    </source>
</evidence>
<dbReference type="InterPro" id="IPR016166">
    <property type="entry name" value="FAD-bd_PCMH"/>
</dbReference>
<dbReference type="Gene3D" id="3.30.465.10">
    <property type="match status" value="1"/>
</dbReference>
<comment type="caution">
    <text evidence="5">The sequence shown here is derived from an EMBL/GenBank/DDBJ whole genome shotgun (WGS) entry which is preliminary data.</text>
</comment>
<dbReference type="Pfam" id="PF00941">
    <property type="entry name" value="FAD_binding_5"/>
    <property type="match status" value="1"/>
</dbReference>
<keyword evidence="1" id="KW-0285">Flavoprotein</keyword>
<dbReference type="InterPro" id="IPR005107">
    <property type="entry name" value="CO_DH_flav_C"/>
</dbReference>
<dbReference type="Gene3D" id="3.30.390.50">
    <property type="entry name" value="CO dehydrogenase flavoprotein, C-terminal domain"/>
    <property type="match status" value="1"/>
</dbReference>
<evidence type="ECO:0000259" key="4">
    <source>
        <dbReference type="PROSITE" id="PS51387"/>
    </source>
</evidence>
<evidence type="ECO:0000256" key="1">
    <source>
        <dbReference type="ARBA" id="ARBA00022630"/>
    </source>
</evidence>
<dbReference type="AlphaFoldDB" id="A0A1H9T7B1"/>
<accession>A0A1H9T7B1</accession>
<organism evidence="5 6">
    <name type="scientific">Salisediminibacterium halotolerans</name>
    <dbReference type="NCBI Taxonomy" id="517425"/>
    <lineage>
        <taxon>Bacteria</taxon>
        <taxon>Bacillati</taxon>
        <taxon>Bacillota</taxon>
        <taxon>Bacilli</taxon>
        <taxon>Bacillales</taxon>
        <taxon>Bacillaceae</taxon>
        <taxon>Salisediminibacterium</taxon>
    </lineage>
</organism>
<dbReference type="GO" id="GO:0071949">
    <property type="term" value="F:FAD binding"/>
    <property type="evidence" value="ECO:0007669"/>
    <property type="project" value="InterPro"/>
</dbReference>
<dbReference type="InterPro" id="IPR002346">
    <property type="entry name" value="Mopterin_DH_FAD-bd"/>
</dbReference>